<gene>
    <name evidence="2" type="ORF">C4900_12680</name>
</gene>
<protein>
    <submittedName>
        <fullName evidence="2">Zinc ribbon domain-containing protein</fullName>
    </submittedName>
</protein>
<reference evidence="2 3" key="1">
    <citation type="submission" date="2018-02" db="EMBL/GenBank/DDBJ databases">
        <title>Insights into the biology of acidophilic members of the Acidiferrobacteraceae family derived from comparative genomic analyses.</title>
        <authorList>
            <person name="Issotta F."/>
            <person name="Thyssen C."/>
            <person name="Mena C."/>
            <person name="Moya A."/>
            <person name="Bellenberg S."/>
            <person name="Sproer C."/>
            <person name="Covarrubias P.C."/>
            <person name="Sand W."/>
            <person name="Quatrini R."/>
            <person name="Vera M."/>
        </authorList>
    </citation>
    <scope>NUCLEOTIDE SEQUENCE [LARGE SCALE GENOMIC DNA]</scope>
    <source>
        <strain evidence="3">m-1</strain>
    </source>
</reference>
<feature type="domain" description="Putative regulatory protein FmdB zinc ribbon" evidence="1">
    <location>
        <begin position="3"/>
        <end position="41"/>
    </location>
</feature>
<dbReference type="EMBL" id="PSYR01000002">
    <property type="protein sequence ID" value="RCN56628.1"/>
    <property type="molecule type" value="Genomic_DNA"/>
</dbReference>
<keyword evidence="3" id="KW-1185">Reference proteome</keyword>
<evidence type="ECO:0000313" key="2">
    <source>
        <dbReference type="EMBL" id="RCN56628.1"/>
    </source>
</evidence>
<name>A0A368HE30_9GAMM</name>
<dbReference type="AlphaFoldDB" id="A0A368HE30"/>
<sequence>MAPTYDYHCLRCDNHLTIRHRIGAPRPCCPHCQGPLRPVISAAPAIHARMAHGREDAVRVLESSRSVPCQTCGTSCRHH</sequence>
<dbReference type="RefSeq" id="WP_083995603.1">
    <property type="nucleotide sequence ID" value="NZ_CP080624.1"/>
</dbReference>
<evidence type="ECO:0000259" key="1">
    <source>
        <dbReference type="SMART" id="SM00834"/>
    </source>
</evidence>
<dbReference type="SMART" id="SM00834">
    <property type="entry name" value="CxxC_CXXC_SSSS"/>
    <property type="match status" value="1"/>
</dbReference>
<accession>A0A368HE30</accession>
<dbReference type="NCBIfam" id="TIGR02605">
    <property type="entry name" value="CxxC_CxxC_SSSS"/>
    <property type="match status" value="1"/>
</dbReference>
<dbReference type="OrthoDB" id="9813321at2"/>
<evidence type="ECO:0000313" key="3">
    <source>
        <dbReference type="Proteomes" id="UP000253250"/>
    </source>
</evidence>
<comment type="caution">
    <text evidence="2">The sequence shown here is derived from an EMBL/GenBank/DDBJ whole genome shotgun (WGS) entry which is preliminary data.</text>
</comment>
<organism evidence="2 3">
    <name type="scientific">Acidiferrobacter thiooxydans</name>
    <dbReference type="NCBI Taxonomy" id="163359"/>
    <lineage>
        <taxon>Bacteria</taxon>
        <taxon>Pseudomonadati</taxon>
        <taxon>Pseudomonadota</taxon>
        <taxon>Gammaproteobacteria</taxon>
        <taxon>Acidiferrobacterales</taxon>
        <taxon>Acidiferrobacteraceae</taxon>
        <taxon>Acidiferrobacter</taxon>
    </lineage>
</organism>
<proteinExistence type="predicted"/>
<dbReference type="InterPro" id="IPR013429">
    <property type="entry name" value="Regulatory_FmdB_Zinc_ribbon"/>
</dbReference>
<dbReference type="Proteomes" id="UP000253250">
    <property type="component" value="Unassembled WGS sequence"/>
</dbReference>